<gene>
    <name evidence="2" type="ORF">METZ01_LOCUS339026</name>
</gene>
<organism evidence="2">
    <name type="scientific">marine metagenome</name>
    <dbReference type="NCBI Taxonomy" id="408172"/>
    <lineage>
        <taxon>unclassified sequences</taxon>
        <taxon>metagenomes</taxon>
        <taxon>ecological metagenomes</taxon>
    </lineage>
</organism>
<name>A0A382QN53_9ZZZZ</name>
<dbReference type="Pfam" id="PF04015">
    <property type="entry name" value="DUF362"/>
    <property type="match status" value="1"/>
</dbReference>
<dbReference type="InterPro" id="IPR007160">
    <property type="entry name" value="DUF362"/>
</dbReference>
<dbReference type="AlphaFoldDB" id="A0A382QN53"/>
<dbReference type="Gene3D" id="3.40.50.11440">
    <property type="match status" value="1"/>
</dbReference>
<sequence length="301" mass="31600">MARFRQRFAAEALDDVVGTVVAQLRACDLAGHIQRGQRIAVTGGSRGIANISIITRTVVDAVRAAGGEPFVMPAMGSHGGATAAGQKEVLASYGLGQANMGCPVEATMDVVELGQLDDDTPILVNRLAHEADGIVVVNRVKPHTSFRGSHESGVVKMLTIGLGCHRGAMMAHAQGAQGLARLIPALGEALLAKLNVVAGIALVETAYDETASVTALRPEEFLSGELQLLAQARTNMPRILARNIDLLIVDEMGKDISGTGMDTNVIGRMMLPGVKEPDEPGVSRIFVRRLSDCTHGNANGV</sequence>
<reference evidence="2" key="1">
    <citation type="submission" date="2018-05" db="EMBL/GenBank/DDBJ databases">
        <authorList>
            <person name="Lanie J.A."/>
            <person name="Ng W.-L."/>
            <person name="Kazmierczak K.M."/>
            <person name="Andrzejewski T.M."/>
            <person name="Davidsen T.M."/>
            <person name="Wayne K.J."/>
            <person name="Tettelin H."/>
            <person name="Glass J.I."/>
            <person name="Rusch D."/>
            <person name="Podicherti R."/>
            <person name="Tsui H.-C.T."/>
            <person name="Winkler M.E."/>
        </authorList>
    </citation>
    <scope>NUCLEOTIDE SEQUENCE</scope>
</reference>
<feature type="domain" description="DUF362" evidence="1">
    <location>
        <begin position="54"/>
        <end position="205"/>
    </location>
</feature>
<evidence type="ECO:0000259" key="1">
    <source>
        <dbReference type="Pfam" id="PF04015"/>
    </source>
</evidence>
<accession>A0A382QN53</accession>
<feature type="non-terminal residue" evidence="2">
    <location>
        <position position="301"/>
    </location>
</feature>
<evidence type="ECO:0000313" key="2">
    <source>
        <dbReference type="EMBL" id="SVC86172.1"/>
    </source>
</evidence>
<dbReference type="EMBL" id="UINC01115272">
    <property type="protein sequence ID" value="SVC86172.1"/>
    <property type="molecule type" value="Genomic_DNA"/>
</dbReference>
<protein>
    <recommendedName>
        <fullName evidence="1">DUF362 domain-containing protein</fullName>
    </recommendedName>
</protein>
<proteinExistence type="predicted"/>